<evidence type="ECO:0000313" key="2">
    <source>
        <dbReference type="EMBL" id="KAJ8872632.1"/>
    </source>
</evidence>
<protein>
    <recommendedName>
        <fullName evidence="1">Reverse transcriptase/retrotransposon-derived protein RNase H-like domain-containing protein</fullName>
    </recommendedName>
</protein>
<dbReference type="PANTHER" id="PTHR37984:SF9">
    <property type="entry name" value="INTEGRASE CATALYTIC DOMAIN-CONTAINING PROTEIN"/>
    <property type="match status" value="1"/>
</dbReference>
<name>A0ABQ9GKW0_9NEOP</name>
<reference evidence="2 3" key="1">
    <citation type="submission" date="2023-02" db="EMBL/GenBank/DDBJ databases">
        <title>LHISI_Scaffold_Assembly.</title>
        <authorList>
            <person name="Stuart O.P."/>
            <person name="Cleave R."/>
            <person name="Magrath M.J.L."/>
            <person name="Mikheyev A.S."/>
        </authorList>
    </citation>
    <scope>NUCLEOTIDE SEQUENCE [LARGE SCALE GENOMIC DNA]</scope>
    <source>
        <strain evidence="2">Daus_M_001</strain>
        <tissue evidence="2">Leg muscle</tissue>
    </source>
</reference>
<comment type="caution">
    <text evidence="2">The sequence shown here is derived from an EMBL/GenBank/DDBJ whole genome shotgun (WGS) entry which is preliminary data.</text>
</comment>
<accession>A0ABQ9GKW0</accession>
<dbReference type="EMBL" id="JARBHB010000011">
    <property type="protein sequence ID" value="KAJ8872632.1"/>
    <property type="molecule type" value="Genomic_DNA"/>
</dbReference>
<evidence type="ECO:0000259" key="1">
    <source>
        <dbReference type="Pfam" id="PF17919"/>
    </source>
</evidence>
<proteinExistence type="predicted"/>
<gene>
    <name evidence="2" type="ORF">PR048_026240</name>
</gene>
<dbReference type="InterPro" id="IPR043502">
    <property type="entry name" value="DNA/RNA_pol_sf"/>
</dbReference>
<dbReference type="InterPro" id="IPR041577">
    <property type="entry name" value="RT_RNaseH_2"/>
</dbReference>
<feature type="domain" description="Reverse transcriptase/retrotransposon-derived protein RNase H-like" evidence="1">
    <location>
        <begin position="100"/>
        <end position="145"/>
    </location>
</feature>
<dbReference type="PANTHER" id="PTHR37984">
    <property type="entry name" value="PROTEIN CBG26694"/>
    <property type="match status" value="1"/>
</dbReference>
<sequence>MVLSTRQTTSSLMRLHQKNMICRSPNAAKCQFKVESVKFLVNERFSQTQTRQEPLEKCQIRVMSQSWQILGVTNYLRKFIQQLSEIIQPLRELLGYGVIKKSMETIKQELMQQPTLVLYRQGTPLRISADASSYVLGEVLEQHQEN</sequence>
<dbReference type="SUPFAM" id="SSF56672">
    <property type="entry name" value="DNA/RNA polymerases"/>
    <property type="match status" value="1"/>
</dbReference>
<dbReference type="Proteomes" id="UP001159363">
    <property type="component" value="Chromosome 10"/>
</dbReference>
<keyword evidence="3" id="KW-1185">Reference proteome</keyword>
<dbReference type="Pfam" id="PF17919">
    <property type="entry name" value="RT_RNaseH_2"/>
    <property type="match status" value="1"/>
</dbReference>
<organism evidence="2 3">
    <name type="scientific">Dryococelus australis</name>
    <dbReference type="NCBI Taxonomy" id="614101"/>
    <lineage>
        <taxon>Eukaryota</taxon>
        <taxon>Metazoa</taxon>
        <taxon>Ecdysozoa</taxon>
        <taxon>Arthropoda</taxon>
        <taxon>Hexapoda</taxon>
        <taxon>Insecta</taxon>
        <taxon>Pterygota</taxon>
        <taxon>Neoptera</taxon>
        <taxon>Polyneoptera</taxon>
        <taxon>Phasmatodea</taxon>
        <taxon>Verophasmatodea</taxon>
        <taxon>Anareolatae</taxon>
        <taxon>Phasmatidae</taxon>
        <taxon>Eurycanthinae</taxon>
        <taxon>Dryococelus</taxon>
    </lineage>
</organism>
<evidence type="ECO:0000313" key="3">
    <source>
        <dbReference type="Proteomes" id="UP001159363"/>
    </source>
</evidence>
<dbReference type="InterPro" id="IPR050951">
    <property type="entry name" value="Retrovirus_Pol_polyprotein"/>
</dbReference>
<dbReference type="Gene3D" id="3.30.70.270">
    <property type="match status" value="1"/>
</dbReference>
<dbReference type="InterPro" id="IPR043128">
    <property type="entry name" value="Rev_trsase/Diguanyl_cyclase"/>
</dbReference>